<gene>
    <name evidence="1" type="ORF">OUZ56_010253</name>
</gene>
<evidence type="ECO:0000313" key="2">
    <source>
        <dbReference type="Proteomes" id="UP001234178"/>
    </source>
</evidence>
<sequence length="76" mass="8250">MYKSNNYHQASMVQWKNARLPRGRPGFDSRSMHIAVALVLTTTTFAFIGLASMSPAMAGSPCQANSTVASVKPYRA</sequence>
<organism evidence="1 2">
    <name type="scientific">Daphnia magna</name>
    <dbReference type="NCBI Taxonomy" id="35525"/>
    <lineage>
        <taxon>Eukaryota</taxon>
        <taxon>Metazoa</taxon>
        <taxon>Ecdysozoa</taxon>
        <taxon>Arthropoda</taxon>
        <taxon>Crustacea</taxon>
        <taxon>Branchiopoda</taxon>
        <taxon>Diplostraca</taxon>
        <taxon>Cladocera</taxon>
        <taxon>Anomopoda</taxon>
        <taxon>Daphniidae</taxon>
        <taxon>Daphnia</taxon>
    </lineage>
</organism>
<dbReference type="EMBL" id="JAOYFB010000037">
    <property type="protein sequence ID" value="KAK4024774.1"/>
    <property type="molecule type" value="Genomic_DNA"/>
</dbReference>
<evidence type="ECO:0000313" key="1">
    <source>
        <dbReference type="EMBL" id="KAK4024774.1"/>
    </source>
</evidence>
<name>A0ABR0AI56_9CRUS</name>
<keyword evidence="2" id="KW-1185">Reference proteome</keyword>
<reference evidence="1 2" key="1">
    <citation type="journal article" date="2023" name="Nucleic Acids Res.">
        <title>The hologenome of Daphnia magna reveals possible DNA methylation and microbiome-mediated evolution of the host genome.</title>
        <authorList>
            <person name="Chaturvedi A."/>
            <person name="Li X."/>
            <person name="Dhandapani V."/>
            <person name="Marshall H."/>
            <person name="Kissane S."/>
            <person name="Cuenca-Cambronero M."/>
            <person name="Asole G."/>
            <person name="Calvet F."/>
            <person name="Ruiz-Romero M."/>
            <person name="Marangio P."/>
            <person name="Guigo R."/>
            <person name="Rago D."/>
            <person name="Mirbahai L."/>
            <person name="Eastwood N."/>
            <person name="Colbourne J.K."/>
            <person name="Zhou J."/>
            <person name="Mallon E."/>
            <person name="Orsini L."/>
        </authorList>
    </citation>
    <scope>NUCLEOTIDE SEQUENCE [LARGE SCALE GENOMIC DNA]</scope>
    <source>
        <strain evidence="1">LRV0_1</strain>
    </source>
</reference>
<dbReference type="Proteomes" id="UP001234178">
    <property type="component" value="Unassembled WGS sequence"/>
</dbReference>
<comment type="caution">
    <text evidence="1">The sequence shown here is derived from an EMBL/GenBank/DDBJ whole genome shotgun (WGS) entry which is preliminary data.</text>
</comment>
<protein>
    <submittedName>
        <fullName evidence="1">Uncharacterized protein</fullName>
    </submittedName>
</protein>
<accession>A0ABR0AI56</accession>
<proteinExistence type="predicted"/>